<organism evidence="3 4">
    <name type="scientific">Paenibacillus tritici</name>
    <dbReference type="NCBI Taxonomy" id="1873425"/>
    <lineage>
        <taxon>Bacteria</taxon>
        <taxon>Bacillati</taxon>
        <taxon>Bacillota</taxon>
        <taxon>Bacilli</taxon>
        <taxon>Bacillales</taxon>
        <taxon>Paenibacillaceae</taxon>
        <taxon>Paenibacillus</taxon>
    </lineage>
</organism>
<feature type="region of interest" description="Disordered" evidence="1">
    <location>
        <begin position="75"/>
        <end position="114"/>
    </location>
</feature>
<evidence type="ECO:0000256" key="1">
    <source>
        <dbReference type="SAM" id="MobiDB-lite"/>
    </source>
</evidence>
<proteinExistence type="predicted"/>
<dbReference type="Proteomes" id="UP000711047">
    <property type="component" value="Unassembled WGS sequence"/>
</dbReference>
<comment type="caution">
    <text evidence="3">The sequence shown here is derived from an EMBL/GenBank/DDBJ whole genome shotgun (WGS) entry which is preliminary data.</text>
</comment>
<evidence type="ECO:0000313" key="4">
    <source>
        <dbReference type="Proteomes" id="UP000711047"/>
    </source>
</evidence>
<feature type="signal peptide" evidence="2">
    <location>
        <begin position="1"/>
        <end position="22"/>
    </location>
</feature>
<accession>A0ABX2DY37</accession>
<feature type="compositionally biased region" description="Low complexity" evidence="1">
    <location>
        <begin position="92"/>
        <end position="114"/>
    </location>
</feature>
<feature type="chain" id="PRO_5045971908" evidence="2">
    <location>
        <begin position="23"/>
        <end position="114"/>
    </location>
</feature>
<dbReference type="EMBL" id="JABMKX010000029">
    <property type="protein sequence ID" value="NQX49646.1"/>
    <property type="molecule type" value="Genomic_DNA"/>
</dbReference>
<dbReference type="RefSeq" id="WP_173140861.1">
    <property type="nucleotide sequence ID" value="NZ_JABMKX010000029.1"/>
</dbReference>
<protein>
    <submittedName>
        <fullName evidence="3">Uncharacterized protein</fullName>
    </submittedName>
</protein>
<sequence>MKSLGKRIGLCLLMLIMTAAQAGLAGTGQNVAEAADKELAQKPYMGWSSFSMQVYEPSGNWISADSIKKQSDAMHEKLTAIRQSLDSPSSPPTARIAPGRRPAGAAGPRVPWRP</sequence>
<evidence type="ECO:0000256" key="2">
    <source>
        <dbReference type="SAM" id="SignalP"/>
    </source>
</evidence>
<keyword evidence="4" id="KW-1185">Reference proteome</keyword>
<dbReference type="InterPro" id="IPR013785">
    <property type="entry name" value="Aldolase_TIM"/>
</dbReference>
<reference evidence="3 4" key="1">
    <citation type="submission" date="2020-05" db="EMBL/GenBank/DDBJ databases">
        <title>Paenibacillus glebae, sp. nov., Paenibacillus humi sp. nov., Paenibacillus pedi sp. nov., Paenibacillus terrestris sp. nov. and Paenibacillus terricola sp. nov., isolated from a forest top soil sample.</title>
        <authorList>
            <person name="Qi S."/>
            <person name="Carlier A."/>
            <person name="Cnockaert M."/>
            <person name="Vandamme P."/>
        </authorList>
    </citation>
    <scope>NUCLEOTIDE SEQUENCE [LARGE SCALE GENOMIC DNA]</scope>
    <source>
        <strain evidence="3 4">LMG 29502</strain>
    </source>
</reference>
<dbReference type="Gene3D" id="3.20.20.70">
    <property type="entry name" value="Aldolase class I"/>
    <property type="match status" value="1"/>
</dbReference>
<evidence type="ECO:0000313" key="3">
    <source>
        <dbReference type="EMBL" id="NQX49646.1"/>
    </source>
</evidence>
<gene>
    <name evidence="3" type="ORF">HQN87_30560</name>
</gene>
<keyword evidence="2" id="KW-0732">Signal</keyword>
<name>A0ABX2DY37_9BACL</name>